<reference evidence="6 7" key="1">
    <citation type="submission" date="2020-03" db="EMBL/GenBank/DDBJ databases">
        <title>Roseomonas selenitidurans sp. nov. isolated from urban soil.</title>
        <authorList>
            <person name="Liu H."/>
        </authorList>
    </citation>
    <scope>NUCLEOTIDE SEQUENCE [LARGE SCALE GENOMIC DNA]</scope>
    <source>
        <strain evidence="6 7">BU-1</strain>
    </source>
</reference>
<name>A0ABX1EB81_9PROT</name>
<accession>A0ABX1EB81</accession>
<organism evidence="6 7">
    <name type="scientific">Falsiroseomonas selenitidurans</name>
    <dbReference type="NCBI Taxonomy" id="2716335"/>
    <lineage>
        <taxon>Bacteria</taxon>
        <taxon>Pseudomonadati</taxon>
        <taxon>Pseudomonadota</taxon>
        <taxon>Alphaproteobacteria</taxon>
        <taxon>Acetobacterales</taxon>
        <taxon>Roseomonadaceae</taxon>
        <taxon>Falsiroseomonas</taxon>
    </lineage>
</organism>
<keyword evidence="7" id="KW-1185">Reference proteome</keyword>
<dbReference type="InterPro" id="IPR036390">
    <property type="entry name" value="WH_DNA-bd_sf"/>
</dbReference>
<dbReference type="RefSeq" id="WP_168035153.1">
    <property type="nucleotide sequence ID" value="NZ_JAAVNE010000086.1"/>
</dbReference>
<dbReference type="NCBIfam" id="TIGR00281">
    <property type="entry name" value="SMC-Scp complex subunit ScpB"/>
    <property type="match status" value="1"/>
</dbReference>
<keyword evidence="4" id="KW-0131">Cell cycle</keyword>
<evidence type="ECO:0000256" key="3">
    <source>
        <dbReference type="ARBA" id="ARBA00022829"/>
    </source>
</evidence>
<evidence type="ECO:0000256" key="5">
    <source>
        <dbReference type="SAM" id="MobiDB-lite"/>
    </source>
</evidence>
<keyword evidence="3" id="KW-0159">Chromosome partition</keyword>
<proteinExistence type="predicted"/>
<evidence type="ECO:0000256" key="2">
    <source>
        <dbReference type="ARBA" id="ARBA00022618"/>
    </source>
</evidence>
<dbReference type="InterPro" id="IPR036388">
    <property type="entry name" value="WH-like_DNA-bd_sf"/>
</dbReference>
<evidence type="ECO:0000313" key="6">
    <source>
        <dbReference type="EMBL" id="NKC34449.1"/>
    </source>
</evidence>
<dbReference type="Proteomes" id="UP000787635">
    <property type="component" value="Unassembled WGS sequence"/>
</dbReference>
<sequence length="209" mass="22332">MSAPPEDPPPEEPPREAGAEPVSAGSIRLAEALLFASDRPVTPARLQPLLPEGEAAEAVLREYGRLLEGRGVVLVEAGGGFVLRTAPDLAGLLTRVVEVPRRLPRAAMEALAVIAWHQPCTRAEIEEIRGASLAQTTLEALLDHGLVAPRGHKEVPGRPTLWGTTPRFLEQFGLNSLRDLPRREELITGEAPLLAPPPAAEPGAEHPGR</sequence>
<dbReference type="SUPFAM" id="SSF46785">
    <property type="entry name" value="Winged helix' DNA-binding domain"/>
    <property type="match status" value="2"/>
</dbReference>
<evidence type="ECO:0000256" key="1">
    <source>
        <dbReference type="ARBA" id="ARBA00022490"/>
    </source>
</evidence>
<dbReference type="Pfam" id="PF04079">
    <property type="entry name" value="SMC_ScpB"/>
    <property type="match status" value="1"/>
</dbReference>
<feature type="region of interest" description="Disordered" evidence="5">
    <location>
        <begin position="1"/>
        <end position="23"/>
    </location>
</feature>
<dbReference type="PANTHER" id="PTHR34298:SF2">
    <property type="entry name" value="SEGREGATION AND CONDENSATION PROTEIN B"/>
    <property type="match status" value="1"/>
</dbReference>
<dbReference type="InterPro" id="IPR005234">
    <property type="entry name" value="ScpB_csome_segregation"/>
</dbReference>
<keyword evidence="1" id="KW-0963">Cytoplasm</keyword>
<dbReference type="PANTHER" id="PTHR34298">
    <property type="entry name" value="SEGREGATION AND CONDENSATION PROTEIN B"/>
    <property type="match status" value="1"/>
</dbReference>
<dbReference type="Gene3D" id="1.10.10.10">
    <property type="entry name" value="Winged helix-like DNA-binding domain superfamily/Winged helix DNA-binding domain"/>
    <property type="match status" value="2"/>
</dbReference>
<gene>
    <name evidence="6" type="primary">scpB</name>
    <name evidence="6" type="ORF">HEQ75_26595</name>
</gene>
<feature type="region of interest" description="Disordered" evidence="5">
    <location>
        <begin position="187"/>
        <end position="209"/>
    </location>
</feature>
<evidence type="ECO:0000313" key="7">
    <source>
        <dbReference type="Proteomes" id="UP000787635"/>
    </source>
</evidence>
<protein>
    <submittedName>
        <fullName evidence="6">SMC-Scp complex subunit ScpB</fullName>
    </submittedName>
</protein>
<dbReference type="EMBL" id="JAAVNE010000086">
    <property type="protein sequence ID" value="NKC34449.1"/>
    <property type="molecule type" value="Genomic_DNA"/>
</dbReference>
<evidence type="ECO:0000256" key="4">
    <source>
        <dbReference type="ARBA" id="ARBA00023306"/>
    </source>
</evidence>
<keyword evidence="2" id="KW-0132">Cell division</keyword>
<comment type="caution">
    <text evidence="6">The sequence shown here is derived from an EMBL/GenBank/DDBJ whole genome shotgun (WGS) entry which is preliminary data.</text>
</comment>